<feature type="compositionally biased region" description="Low complexity" evidence="5">
    <location>
        <begin position="313"/>
        <end position="326"/>
    </location>
</feature>
<evidence type="ECO:0000256" key="6">
    <source>
        <dbReference type="SAM" id="Phobius"/>
    </source>
</evidence>
<dbReference type="Pfam" id="PF00560">
    <property type="entry name" value="LRR_1"/>
    <property type="match status" value="1"/>
</dbReference>
<evidence type="ECO:0000313" key="8">
    <source>
        <dbReference type="Proteomes" id="UP001153069"/>
    </source>
</evidence>
<sequence>MSDSDEDNTTKEHEIHETKSEFTSEAGNEQAIMDNIASASSREIVMVHGNDDDEEDDKKPPAIESFSQESEIISMEAPQESSHRSPPSNDGRETHGRETNETSEVSNGTAELATSASPPTNVAQVPTPSRNTRAQRLARKRAQMNDHSASPVPPSHVATENLTASPNGMNTARSRLPPIIAPEPTTPPRIAAGTRLPGDDMATSPVASLPGDDLVNNLSADRAITSRSITSRARQPVHTPSREAAEGSQGPLPHGPRLTKTRPNPTTEDATIATDLATTPGDGLPGAYRERNRAIGDIPVWGLNAAVTGNQAGGAASTGTTAGANAPEESAPSLAAGAPDSNIQEERIPPPSMALTASTDIENSAALANAEPVTDAEPVVYAEDVKEDEIEIARRKLLLLGTTALVVIVGLVITLVLVLAIHESDDICQRPIEEISISTYCGCQGTANGYLNHFANKDKTLYTRYNHLKGFVIANSLVNSTIEISEESCEIENLALVSMARISKGISFEDFDATSLGPLRESMTSQMFAMHRFYFSMNGDYWIRKDNWLEDNDVCRWHGVHCIFPSLVSEMELPWNNISGTIPEYIGLAQSLKRLDLSNNPIHGSIPSGFTVFPNLNELELSNTSLTGTIPSQAVASFTSLLKLDLSNNALTGTIPSEMASLRLHVLRLDMNKLVGTLPAFGQGAYNRGLQFLSVRHNFLQGSVPREFQNSTRLEYVDLSYNNFKGSPPDFVTASRGVAVINLIESGFEGHLPNAYCKVRSNAIVLADCRGVSAIQDCLCCAHNSTTVLTCRNKLDKPILEYVTGPDPSN</sequence>
<dbReference type="InterPro" id="IPR032675">
    <property type="entry name" value="LRR_dom_sf"/>
</dbReference>
<dbReference type="InterPro" id="IPR001611">
    <property type="entry name" value="Leu-rich_rpt"/>
</dbReference>
<dbReference type="FunFam" id="3.80.10.10:FF:000400">
    <property type="entry name" value="Nuclear pore complex protein NUP107"/>
    <property type="match status" value="1"/>
</dbReference>
<dbReference type="EMBL" id="CAICTM010001904">
    <property type="protein sequence ID" value="CAB9526885.1"/>
    <property type="molecule type" value="Genomic_DNA"/>
</dbReference>
<feature type="region of interest" description="Disordered" evidence="5">
    <location>
        <begin position="313"/>
        <end position="348"/>
    </location>
</feature>
<evidence type="ECO:0000256" key="2">
    <source>
        <dbReference type="ARBA" id="ARBA00022729"/>
    </source>
</evidence>
<evidence type="ECO:0000256" key="3">
    <source>
        <dbReference type="ARBA" id="ARBA00022737"/>
    </source>
</evidence>
<evidence type="ECO:0000256" key="1">
    <source>
        <dbReference type="ARBA" id="ARBA00004370"/>
    </source>
</evidence>
<feature type="compositionally biased region" description="Basic and acidic residues" evidence="5">
    <location>
        <begin position="8"/>
        <end position="22"/>
    </location>
</feature>
<dbReference type="OrthoDB" id="167151at2759"/>
<name>A0A9N8HW23_9STRA</name>
<dbReference type="Proteomes" id="UP001153069">
    <property type="component" value="Unassembled WGS sequence"/>
</dbReference>
<feature type="region of interest" description="Disordered" evidence="5">
    <location>
        <begin position="1"/>
        <end position="289"/>
    </location>
</feature>
<keyword evidence="6" id="KW-1133">Transmembrane helix</keyword>
<keyword evidence="2" id="KW-0732">Signal</keyword>
<feature type="compositionally biased region" description="Polar residues" evidence="5">
    <location>
        <begin position="102"/>
        <end position="134"/>
    </location>
</feature>
<keyword evidence="6" id="KW-0812">Transmembrane</keyword>
<evidence type="ECO:0000313" key="7">
    <source>
        <dbReference type="EMBL" id="CAB9526885.1"/>
    </source>
</evidence>
<feature type="transmembrane region" description="Helical" evidence="6">
    <location>
        <begin position="397"/>
        <end position="421"/>
    </location>
</feature>
<dbReference type="SUPFAM" id="SSF52058">
    <property type="entry name" value="L domain-like"/>
    <property type="match status" value="1"/>
</dbReference>
<dbReference type="PANTHER" id="PTHR48010:SF5">
    <property type="entry name" value="PROTEIN TOO MANY MOUTHS"/>
    <property type="match status" value="1"/>
</dbReference>
<feature type="compositionally biased region" description="Basic and acidic residues" evidence="5">
    <location>
        <begin position="90"/>
        <end position="100"/>
    </location>
</feature>
<comment type="caution">
    <text evidence="7">The sequence shown here is derived from an EMBL/GenBank/DDBJ whole genome shotgun (WGS) entry which is preliminary data.</text>
</comment>
<comment type="subcellular location">
    <subcellularLocation>
        <location evidence="1">Membrane</location>
    </subcellularLocation>
</comment>
<keyword evidence="4 6" id="KW-0472">Membrane</keyword>
<gene>
    <name evidence="7" type="ORF">SEMRO_1906_G304600.1</name>
</gene>
<dbReference type="AlphaFoldDB" id="A0A9N8HW23"/>
<dbReference type="Pfam" id="PF13855">
    <property type="entry name" value="LRR_8"/>
    <property type="match status" value="1"/>
</dbReference>
<accession>A0A9N8HW23</accession>
<dbReference type="GO" id="GO:0016020">
    <property type="term" value="C:membrane"/>
    <property type="evidence" value="ECO:0007669"/>
    <property type="project" value="UniProtKB-SubCell"/>
</dbReference>
<feature type="compositionally biased region" description="Polar residues" evidence="5">
    <location>
        <begin position="158"/>
        <end position="173"/>
    </location>
</feature>
<dbReference type="PANTHER" id="PTHR48010">
    <property type="entry name" value="OS05G0588300 PROTEIN"/>
    <property type="match status" value="1"/>
</dbReference>
<proteinExistence type="predicted"/>
<keyword evidence="8" id="KW-1185">Reference proteome</keyword>
<evidence type="ECO:0000256" key="5">
    <source>
        <dbReference type="SAM" id="MobiDB-lite"/>
    </source>
</evidence>
<keyword evidence="3" id="KW-0677">Repeat</keyword>
<evidence type="ECO:0000256" key="4">
    <source>
        <dbReference type="ARBA" id="ARBA00023136"/>
    </source>
</evidence>
<protein>
    <submittedName>
        <fullName evidence="7">Surface antigen-like protein</fullName>
    </submittedName>
</protein>
<reference evidence="7" key="1">
    <citation type="submission" date="2020-06" db="EMBL/GenBank/DDBJ databases">
        <authorList>
            <consortium name="Plant Systems Biology data submission"/>
        </authorList>
    </citation>
    <scope>NUCLEOTIDE SEQUENCE</scope>
    <source>
        <strain evidence="7">D6</strain>
    </source>
</reference>
<dbReference type="InterPro" id="IPR050994">
    <property type="entry name" value="At_inactive_RLKs"/>
</dbReference>
<feature type="compositionally biased region" description="Low complexity" evidence="5">
    <location>
        <begin position="63"/>
        <end position="76"/>
    </location>
</feature>
<organism evidence="7 8">
    <name type="scientific">Seminavis robusta</name>
    <dbReference type="NCBI Taxonomy" id="568900"/>
    <lineage>
        <taxon>Eukaryota</taxon>
        <taxon>Sar</taxon>
        <taxon>Stramenopiles</taxon>
        <taxon>Ochrophyta</taxon>
        <taxon>Bacillariophyta</taxon>
        <taxon>Bacillariophyceae</taxon>
        <taxon>Bacillariophycidae</taxon>
        <taxon>Naviculales</taxon>
        <taxon>Naviculaceae</taxon>
        <taxon>Seminavis</taxon>
    </lineage>
</organism>
<dbReference type="Gene3D" id="3.80.10.10">
    <property type="entry name" value="Ribonuclease Inhibitor"/>
    <property type="match status" value="1"/>
</dbReference>